<dbReference type="EMBL" id="CM047750">
    <property type="protein sequence ID" value="KAJ0007207.1"/>
    <property type="molecule type" value="Genomic_DNA"/>
</dbReference>
<sequence length="152" mass="17438">MAMAMMVFVRKCSDSEKLLISVVGVGGSGKITLVKRVYNHSEIKKIFHNRARVCVSLDFKEKNLLVQILKQVTEVRDEEKFPLEILRQKLRNLLNTQRYLIVLDDVHVPAIWEKLQVVFPNSSNGSRVILTIRDLDIATHIDPAIPLLRVNH</sequence>
<proteinExistence type="predicted"/>
<keyword evidence="2" id="KW-1185">Reference proteome</keyword>
<evidence type="ECO:0000313" key="2">
    <source>
        <dbReference type="Proteomes" id="UP001163603"/>
    </source>
</evidence>
<protein>
    <submittedName>
        <fullName evidence="1">Uncharacterized protein</fullName>
    </submittedName>
</protein>
<name>A0ACC0WYI8_9ROSI</name>
<comment type="caution">
    <text evidence="1">The sequence shown here is derived from an EMBL/GenBank/DDBJ whole genome shotgun (WGS) entry which is preliminary data.</text>
</comment>
<organism evidence="1 2">
    <name type="scientific">Pistacia integerrima</name>
    <dbReference type="NCBI Taxonomy" id="434235"/>
    <lineage>
        <taxon>Eukaryota</taxon>
        <taxon>Viridiplantae</taxon>
        <taxon>Streptophyta</taxon>
        <taxon>Embryophyta</taxon>
        <taxon>Tracheophyta</taxon>
        <taxon>Spermatophyta</taxon>
        <taxon>Magnoliopsida</taxon>
        <taxon>eudicotyledons</taxon>
        <taxon>Gunneridae</taxon>
        <taxon>Pentapetalae</taxon>
        <taxon>rosids</taxon>
        <taxon>malvids</taxon>
        <taxon>Sapindales</taxon>
        <taxon>Anacardiaceae</taxon>
        <taxon>Pistacia</taxon>
    </lineage>
</organism>
<gene>
    <name evidence="1" type="ORF">Pint_30235</name>
</gene>
<accession>A0ACC0WYI8</accession>
<evidence type="ECO:0000313" key="1">
    <source>
        <dbReference type="EMBL" id="KAJ0007207.1"/>
    </source>
</evidence>
<reference evidence="2" key="1">
    <citation type="journal article" date="2023" name="G3 (Bethesda)">
        <title>Genome assembly and association tests identify interacting loci associated with vigor, precocity, and sex in interspecific pistachio rootstocks.</title>
        <authorList>
            <person name="Palmer W."/>
            <person name="Jacygrad E."/>
            <person name="Sagayaradj S."/>
            <person name="Cavanaugh K."/>
            <person name="Han R."/>
            <person name="Bertier L."/>
            <person name="Beede B."/>
            <person name="Kafkas S."/>
            <person name="Golino D."/>
            <person name="Preece J."/>
            <person name="Michelmore R."/>
        </authorList>
    </citation>
    <scope>NUCLEOTIDE SEQUENCE [LARGE SCALE GENOMIC DNA]</scope>
</reference>
<dbReference type="Proteomes" id="UP001163603">
    <property type="component" value="Chromosome 15"/>
</dbReference>